<reference evidence="4 7" key="1">
    <citation type="submission" date="2017-11" db="EMBL/GenBank/DDBJ databases">
        <authorList>
            <person name="Han C.G."/>
        </authorList>
    </citation>
    <scope>NUCLEOTIDE SEQUENCE [LARGE SCALE GENOMIC DNA]</scope>
    <source>
        <strain evidence="4 7">A2</strain>
    </source>
</reference>
<protein>
    <submittedName>
        <fullName evidence="5">Fimbria A protein</fullName>
    </submittedName>
    <submittedName>
        <fullName evidence="3 4">Fimbrial protein</fullName>
    </submittedName>
</protein>
<feature type="domain" description="Fimbrial-type adhesion" evidence="2">
    <location>
        <begin position="32"/>
        <end position="175"/>
    </location>
</feature>
<evidence type="ECO:0000256" key="1">
    <source>
        <dbReference type="SAM" id="SignalP"/>
    </source>
</evidence>
<dbReference type="InterPro" id="IPR000259">
    <property type="entry name" value="Adhesion_dom_fimbrial"/>
</dbReference>
<reference evidence="4 7" key="2">
    <citation type="submission" date="2018-01" db="EMBL/GenBank/DDBJ databases">
        <title>Genomic study of Klebsiella pneumoniae.</title>
        <authorList>
            <person name="Yang Y."/>
            <person name="Bicalho R."/>
        </authorList>
    </citation>
    <scope>NUCLEOTIDE SEQUENCE [LARGE SCALE GENOMIC DNA]</scope>
    <source>
        <strain evidence="4 7">A2</strain>
    </source>
</reference>
<dbReference type="EMBL" id="JARTTH020000001">
    <property type="protein sequence ID" value="MEC6051567.1"/>
    <property type="molecule type" value="Genomic_DNA"/>
</dbReference>
<feature type="chain" id="PRO_5043156566" evidence="1">
    <location>
        <begin position="29"/>
        <end position="175"/>
    </location>
</feature>
<evidence type="ECO:0000259" key="2">
    <source>
        <dbReference type="Pfam" id="PF00419"/>
    </source>
</evidence>
<sequence>MKKNIVRVLSLASFPLLLLLAGVSVTHADTDVHFSGNLIADPCELHVDSEDQIVDFRNVPSKTFMKYPRSERERFSIWLTECDLSLGDTVTVTFMGTEDSAQPGLFAVSGTASGIAIALEDENGTPVKPNVPMRPAALKAGDTFLNFQAFISAPVHHLVREGDFECVTTFLLEYD</sequence>
<dbReference type="SUPFAM" id="SSF49401">
    <property type="entry name" value="Bacterial adhesins"/>
    <property type="match status" value="1"/>
</dbReference>
<dbReference type="Proteomes" id="UP000255050">
    <property type="component" value="Unassembled WGS sequence"/>
</dbReference>
<evidence type="ECO:0000313" key="8">
    <source>
        <dbReference type="Proteomes" id="UP000254863"/>
    </source>
</evidence>
<dbReference type="RefSeq" id="WP_025106307.1">
    <property type="nucleotide sequence ID" value="NZ_ABVZTX020000014.1"/>
</dbReference>
<dbReference type="Proteomes" id="UP000254863">
    <property type="component" value="Unassembled WGS sequence"/>
</dbReference>
<dbReference type="GeneID" id="66559790"/>
<evidence type="ECO:0000313" key="3">
    <source>
        <dbReference type="EMBL" id="MEC6051567.1"/>
    </source>
</evidence>
<comment type="caution">
    <text evidence="4">The sequence shown here is derived from an EMBL/GenBank/DDBJ whole genome shotgun (WGS) entry which is preliminary data.</text>
</comment>
<keyword evidence="1" id="KW-0732">Signal</keyword>
<proteinExistence type="predicted"/>
<reference evidence="3" key="5">
    <citation type="submission" date="2024-01" db="EMBL/GenBank/DDBJ databases">
        <authorList>
            <person name="Macesic N."/>
        </authorList>
    </citation>
    <scope>NUCLEOTIDE SEQUENCE</scope>
    <source>
        <strain evidence="3">CPO078</strain>
    </source>
</reference>
<reference evidence="3" key="4">
    <citation type="journal article" date="2023" name="Nat. Commun.">
        <title>Genomic dissection of endemic carbapenem resistance reveals metallo-beta-lactamase dissemination through clonal, plasmid and integron transfer.</title>
        <authorList>
            <person name="Macesic N."/>
            <person name="Hawkey J."/>
            <person name="Vezina B."/>
            <person name="Wisniewski J.A."/>
            <person name="Cottingham H."/>
            <person name="Blakeway L.V."/>
            <person name="Harshegyi T."/>
            <person name="Pragastis K."/>
            <person name="Badoordeen G.Z."/>
            <person name="Dennison A."/>
            <person name="Spelman D.W."/>
            <person name="Jenney A.W.J."/>
            <person name="Peleg A.Y."/>
        </authorList>
    </citation>
    <scope>NUCLEOTIDE SEQUENCE</scope>
    <source>
        <strain evidence="3">CPO078</strain>
    </source>
</reference>
<evidence type="ECO:0000313" key="9">
    <source>
        <dbReference type="Proteomes" id="UP000255050"/>
    </source>
</evidence>
<dbReference type="EMBL" id="UGMS01000001">
    <property type="protein sequence ID" value="STV71536.1"/>
    <property type="molecule type" value="Genomic_DNA"/>
</dbReference>
<name>A0A2J4ZI91_9ENTR</name>
<dbReference type="Pfam" id="PF00419">
    <property type="entry name" value="Fimbrial"/>
    <property type="match status" value="1"/>
</dbReference>
<organism evidence="4 7">
    <name type="scientific">Klebsiella michiganensis</name>
    <dbReference type="NCBI Taxonomy" id="1134687"/>
    <lineage>
        <taxon>Bacteria</taxon>
        <taxon>Pseudomonadati</taxon>
        <taxon>Pseudomonadota</taxon>
        <taxon>Gammaproteobacteria</taxon>
        <taxon>Enterobacterales</taxon>
        <taxon>Enterobacteriaceae</taxon>
        <taxon>Klebsiella/Raoultella group</taxon>
        <taxon>Klebsiella</taxon>
    </lineage>
</organism>
<dbReference type="InterPro" id="IPR036937">
    <property type="entry name" value="Adhesion_dom_fimbrial_sf"/>
</dbReference>
<evidence type="ECO:0000313" key="6">
    <source>
        <dbReference type="EMBL" id="STV71536.1"/>
    </source>
</evidence>
<dbReference type="PANTHER" id="PTHR33420:SF9">
    <property type="entry name" value="MINOR FIMBRIAL SUBUNIT"/>
    <property type="match status" value="1"/>
</dbReference>
<dbReference type="Proteomes" id="UP001175817">
    <property type="component" value="Unassembled WGS sequence"/>
</dbReference>
<dbReference type="Proteomes" id="UP000234661">
    <property type="component" value="Unassembled WGS sequence"/>
</dbReference>
<dbReference type="EMBL" id="PIET01000374">
    <property type="protein sequence ID" value="PLM62774.1"/>
    <property type="molecule type" value="Genomic_DNA"/>
</dbReference>
<evidence type="ECO:0000313" key="4">
    <source>
        <dbReference type="EMBL" id="PLM62774.1"/>
    </source>
</evidence>
<dbReference type="AlphaFoldDB" id="A0A2J4ZI91"/>
<feature type="signal peptide" evidence="1">
    <location>
        <begin position="1"/>
        <end position="28"/>
    </location>
</feature>
<dbReference type="InterPro" id="IPR050263">
    <property type="entry name" value="Bact_Fimbrial_Adh_Pro"/>
</dbReference>
<dbReference type="EMBL" id="UGJR01000002">
    <property type="protein sequence ID" value="STR39115.1"/>
    <property type="molecule type" value="Genomic_DNA"/>
</dbReference>
<dbReference type="Gene3D" id="2.60.40.1090">
    <property type="entry name" value="Fimbrial-type adhesion domain"/>
    <property type="match status" value="1"/>
</dbReference>
<evidence type="ECO:0000313" key="7">
    <source>
        <dbReference type="Proteomes" id="UP000234661"/>
    </source>
</evidence>
<accession>A0A2J4ZI91</accession>
<dbReference type="GO" id="GO:0009289">
    <property type="term" value="C:pilus"/>
    <property type="evidence" value="ECO:0007669"/>
    <property type="project" value="InterPro"/>
</dbReference>
<gene>
    <name evidence="5" type="primary">smfA_3</name>
    <name evidence="4" type="ORF">CWM85_14050</name>
    <name evidence="6" type="ORF">NCTC11685_00285</name>
    <name evidence="5" type="ORF">NCTC11694_00252</name>
    <name evidence="3" type="ORF">QAB24_013785</name>
</gene>
<dbReference type="InterPro" id="IPR008966">
    <property type="entry name" value="Adhesion_dom_sf"/>
</dbReference>
<evidence type="ECO:0000313" key="5">
    <source>
        <dbReference type="EMBL" id="STR39115.1"/>
    </source>
</evidence>
<reference evidence="8 9" key="3">
    <citation type="submission" date="2018-06" db="EMBL/GenBank/DDBJ databases">
        <authorList>
            <consortium name="Pathogen Informatics"/>
            <person name="Doyle S."/>
        </authorList>
    </citation>
    <scope>NUCLEOTIDE SEQUENCE [LARGE SCALE GENOMIC DNA]</scope>
    <source>
        <strain evidence="6 8">NCTC11685</strain>
        <strain evidence="5 9">NCTC11694</strain>
    </source>
</reference>
<dbReference type="PANTHER" id="PTHR33420">
    <property type="entry name" value="FIMBRIAL SUBUNIT ELFA-RELATED"/>
    <property type="match status" value="1"/>
</dbReference>
<dbReference type="GO" id="GO:0043709">
    <property type="term" value="P:cell adhesion involved in single-species biofilm formation"/>
    <property type="evidence" value="ECO:0007669"/>
    <property type="project" value="TreeGrafter"/>
</dbReference>